<keyword evidence="4" id="KW-0408">Iron</keyword>
<evidence type="ECO:0000259" key="6">
    <source>
        <dbReference type="Pfam" id="PF04055"/>
    </source>
</evidence>
<organism evidence="7 8">
    <name type="scientific">Halobacteriovorax vibrionivorans</name>
    <dbReference type="NCBI Taxonomy" id="2152716"/>
    <lineage>
        <taxon>Bacteria</taxon>
        <taxon>Pseudomonadati</taxon>
        <taxon>Bdellovibrionota</taxon>
        <taxon>Bacteriovoracia</taxon>
        <taxon>Bacteriovoracales</taxon>
        <taxon>Halobacteriovoraceae</taxon>
        <taxon>Halobacteriovorax</taxon>
    </lineage>
</organism>
<dbReference type="InterPro" id="IPR050377">
    <property type="entry name" value="Radical_SAM_PqqE_MftC-like"/>
</dbReference>
<comment type="caution">
    <text evidence="7">The sequence shown here is derived from an EMBL/GenBank/DDBJ whole genome shotgun (WGS) entry which is preliminary data.</text>
</comment>
<name>A0ABY0IMU6_9BACT</name>
<keyword evidence="8" id="KW-1185">Reference proteome</keyword>
<dbReference type="SFLD" id="SFLDG01067">
    <property type="entry name" value="SPASM/twitch_domain_containing"/>
    <property type="match status" value="1"/>
</dbReference>
<evidence type="ECO:0000256" key="2">
    <source>
        <dbReference type="ARBA" id="ARBA00022691"/>
    </source>
</evidence>
<dbReference type="InterPro" id="IPR007197">
    <property type="entry name" value="rSAM"/>
</dbReference>
<dbReference type="SFLD" id="SFLDS00029">
    <property type="entry name" value="Radical_SAM"/>
    <property type="match status" value="1"/>
</dbReference>
<dbReference type="PANTHER" id="PTHR11228:SF7">
    <property type="entry name" value="PQQA PEPTIDE CYCLASE"/>
    <property type="match status" value="1"/>
</dbReference>
<feature type="domain" description="Radical SAM core" evidence="6">
    <location>
        <begin position="19"/>
        <end position="154"/>
    </location>
</feature>
<dbReference type="Gene3D" id="3.20.20.70">
    <property type="entry name" value="Aldolase class I"/>
    <property type="match status" value="1"/>
</dbReference>
<reference evidence="8" key="1">
    <citation type="journal article" date="2019" name="Int. J. Syst. Evol. Microbiol.">
        <title>Halobacteriovorax valvorus sp. nov., a novel prokaryotic predator isolated from coastal seawater of China.</title>
        <authorList>
            <person name="Chen M.-X."/>
        </authorList>
    </citation>
    <scope>NUCLEOTIDE SEQUENCE [LARGE SCALE GENOMIC DNA]</scope>
    <source>
        <strain evidence="8">BL9</strain>
    </source>
</reference>
<dbReference type="SUPFAM" id="SSF102114">
    <property type="entry name" value="Radical SAM enzymes"/>
    <property type="match status" value="1"/>
</dbReference>
<evidence type="ECO:0000313" key="8">
    <source>
        <dbReference type="Proteomes" id="UP000443582"/>
    </source>
</evidence>
<dbReference type="Pfam" id="PF04055">
    <property type="entry name" value="Radical_SAM"/>
    <property type="match status" value="1"/>
</dbReference>
<dbReference type="RefSeq" id="WP_114705770.1">
    <property type="nucleotide sequence ID" value="NZ_QDKL01000001.1"/>
</dbReference>
<protein>
    <submittedName>
        <fullName evidence="7">Radical SAM protein</fullName>
    </submittedName>
</protein>
<proteinExistence type="predicted"/>
<evidence type="ECO:0000256" key="4">
    <source>
        <dbReference type="ARBA" id="ARBA00023004"/>
    </source>
</evidence>
<keyword evidence="2" id="KW-0949">S-adenosyl-L-methionine</keyword>
<evidence type="ECO:0000256" key="3">
    <source>
        <dbReference type="ARBA" id="ARBA00022723"/>
    </source>
</evidence>
<keyword evidence="3" id="KW-0479">Metal-binding</keyword>
<accession>A0ABY0IMU6</accession>
<keyword evidence="5" id="KW-0411">Iron-sulfur</keyword>
<evidence type="ECO:0000313" key="7">
    <source>
        <dbReference type="EMBL" id="RZF22824.1"/>
    </source>
</evidence>
<dbReference type="InterPro" id="IPR058240">
    <property type="entry name" value="rSAM_sf"/>
</dbReference>
<dbReference type="CDD" id="cd01335">
    <property type="entry name" value="Radical_SAM"/>
    <property type="match status" value="1"/>
</dbReference>
<sequence>MEKLPDSLSKEDILEIELELTGTCNLDCPLCSRSYSNAKHLVKYNERPASEIIAQLDQYPNIKMCCMAGMISEPTLHKEFFTIMEYLIGREIEVELYSNASLHSTDWWRKLGAMMSPRDHVFFTICGSTQELHEKYRVRSSLQQVLDNHAAFKEGCKYDIDYLQHIKFEYNAKDFESDAMKDIRSRFSREYNINTLPYNERFGFIKDEKNDIALTADLARSYNLITRHAKRRYERNQTGEIKCQMRCKSLEEKFVAIDQWGEIFPCFLYRIYNVGEKFNLDYSKINQFKYDFCYECEAMTTQMLEDIGLERMG</sequence>
<evidence type="ECO:0000256" key="5">
    <source>
        <dbReference type="ARBA" id="ARBA00023014"/>
    </source>
</evidence>
<dbReference type="PANTHER" id="PTHR11228">
    <property type="entry name" value="RADICAL SAM DOMAIN PROTEIN"/>
    <property type="match status" value="1"/>
</dbReference>
<gene>
    <name evidence="7" type="ORF">DAY19_03360</name>
</gene>
<dbReference type="EMBL" id="QDKL01000001">
    <property type="protein sequence ID" value="RZF22824.1"/>
    <property type="molecule type" value="Genomic_DNA"/>
</dbReference>
<dbReference type="InterPro" id="IPR013785">
    <property type="entry name" value="Aldolase_TIM"/>
</dbReference>
<dbReference type="Proteomes" id="UP000443582">
    <property type="component" value="Unassembled WGS sequence"/>
</dbReference>
<comment type="cofactor">
    <cofactor evidence="1">
        <name>[4Fe-4S] cluster</name>
        <dbReference type="ChEBI" id="CHEBI:49883"/>
    </cofactor>
</comment>
<evidence type="ECO:0000256" key="1">
    <source>
        <dbReference type="ARBA" id="ARBA00001966"/>
    </source>
</evidence>